<proteinExistence type="predicted"/>
<dbReference type="AlphaFoldDB" id="A0A2C9V205"/>
<reference evidence="1" key="1">
    <citation type="submission" date="2016-02" db="EMBL/GenBank/DDBJ databases">
        <title>WGS assembly of Manihot esculenta.</title>
        <authorList>
            <person name="Bredeson J.V."/>
            <person name="Prochnik S.E."/>
            <person name="Lyons J.B."/>
            <person name="Schmutz J."/>
            <person name="Grimwood J."/>
            <person name="Vrebalov J."/>
            <person name="Bart R.S."/>
            <person name="Amuge T."/>
            <person name="Ferguson M.E."/>
            <person name="Green R."/>
            <person name="Putnam N."/>
            <person name="Stites J."/>
            <person name="Rounsley S."/>
            <person name="Rokhsar D.S."/>
        </authorList>
    </citation>
    <scope>NUCLEOTIDE SEQUENCE [LARGE SCALE GENOMIC DNA]</scope>
    <source>
        <tissue evidence="1">Leaf</tissue>
    </source>
</reference>
<gene>
    <name evidence="1" type="ORF">MANES_10G002500</name>
</gene>
<name>A0A2C9V205_MANES</name>
<accession>A0A2C9V205</accession>
<dbReference type="EMBL" id="CM004396">
    <property type="protein sequence ID" value="OAY38283.1"/>
    <property type="molecule type" value="Genomic_DNA"/>
</dbReference>
<organism evidence="1">
    <name type="scientific">Manihot esculenta</name>
    <name type="common">Cassava</name>
    <name type="synonym">Jatropha manihot</name>
    <dbReference type="NCBI Taxonomy" id="3983"/>
    <lineage>
        <taxon>Eukaryota</taxon>
        <taxon>Viridiplantae</taxon>
        <taxon>Streptophyta</taxon>
        <taxon>Embryophyta</taxon>
        <taxon>Tracheophyta</taxon>
        <taxon>Spermatophyta</taxon>
        <taxon>Magnoliopsida</taxon>
        <taxon>eudicotyledons</taxon>
        <taxon>Gunneridae</taxon>
        <taxon>Pentapetalae</taxon>
        <taxon>rosids</taxon>
        <taxon>fabids</taxon>
        <taxon>Malpighiales</taxon>
        <taxon>Euphorbiaceae</taxon>
        <taxon>Crotonoideae</taxon>
        <taxon>Manihoteae</taxon>
        <taxon>Manihot</taxon>
    </lineage>
</organism>
<sequence>MSKIAYFVAKPIISNDVLICLVVIFEINFEWDSTLSLYGYPSSKFKVKQYNGKRKFVVKDH</sequence>
<protein>
    <submittedName>
        <fullName evidence="1">Uncharacterized protein</fullName>
    </submittedName>
</protein>
<evidence type="ECO:0000313" key="1">
    <source>
        <dbReference type="EMBL" id="OAY38283.1"/>
    </source>
</evidence>